<dbReference type="InterPro" id="IPR029058">
    <property type="entry name" value="AB_hydrolase_fold"/>
</dbReference>
<comment type="caution">
    <text evidence="2">The sequence shown here is derived from an EMBL/GenBank/DDBJ whole genome shotgun (WGS) entry which is preliminary data.</text>
</comment>
<accession>A0A3M0GAJ4</accession>
<dbReference type="PANTHER" id="PTHR37017:SF11">
    <property type="entry name" value="ESTERASE_LIPASE_THIOESTERASE DOMAIN-CONTAINING PROTEIN"/>
    <property type="match status" value="1"/>
</dbReference>
<dbReference type="InterPro" id="IPR000073">
    <property type="entry name" value="AB_hydrolase_1"/>
</dbReference>
<gene>
    <name evidence="2" type="ORF">EAX62_04840</name>
</gene>
<dbReference type="SUPFAM" id="SSF53474">
    <property type="entry name" value="alpha/beta-Hydrolases"/>
    <property type="match status" value="1"/>
</dbReference>
<dbReference type="Pfam" id="PF12697">
    <property type="entry name" value="Abhydrolase_6"/>
    <property type="match status" value="1"/>
</dbReference>
<evidence type="ECO:0000313" key="2">
    <source>
        <dbReference type="EMBL" id="RMB61924.1"/>
    </source>
</evidence>
<dbReference type="AlphaFoldDB" id="A0A3M0GAJ4"/>
<evidence type="ECO:0000259" key="1">
    <source>
        <dbReference type="Pfam" id="PF12697"/>
    </source>
</evidence>
<dbReference type="OrthoDB" id="64996at2"/>
<dbReference type="Gene3D" id="3.40.50.1820">
    <property type="entry name" value="alpha/beta hydrolase"/>
    <property type="match status" value="1"/>
</dbReference>
<keyword evidence="2" id="KW-0378">Hydrolase</keyword>
<dbReference type="PANTHER" id="PTHR37017">
    <property type="entry name" value="AB HYDROLASE-1 DOMAIN-CONTAINING PROTEIN-RELATED"/>
    <property type="match status" value="1"/>
</dbReference>
<dbReference type="RefSeq" id="WP_121900472.1">
    <property type="nucleotide sequence ID" value="NZ_REFW01000001.1"/>
</dbReference>
<sequence>MTTFVLIPGAGGAAWYWHLVAPKLERAGHEAFAVDIPEDDPVLGLPEYADIVEEAIGDREDVVLVAQSMGAFTAAMVAGQRPVRLVGLVNAMVPLPGETPGQWWDITGQPEAMRLADERAGRRGGFDEGIHFLHDVPEEVLEGATEPRVPADTPFGQPCEFDGWSGFSVRSLIGTGDRFFPPSFQRALARNRLGIEPDEIPGGHLIALSNPRGVAQWLLEASATSPHPDDSPT</sequence>
<dbReference type="Proteomes" id="UP000275256">
    <property type="component" value="Unassembled WGS sequence"/>
</dbReference>
<evidence type="ECO:0000313" key="3">
    <source>
        <dbReference type="Proteomes" id="UP000275256"/>
    </source>
</evidence>
<protein>
    <submittedName>
        <fullName evidence="2">Alpha/beta hydrolase</fullName>
    </submittedName>
</protein>
<dbReference type="EMBL" id="REFW01000001">
    <property type="protein sequence ID" value="RMB61924.1"/>
    <property type="molecule type" value="Genomic_DNA"/>
</dbReference>
<proteinExistence type="predicted"/>
<feature type="domain" description="AB hydrolase-1" evidence="1">
    <location>
        <begin position="4"/>
        <end position="216"/>
    </location>
</feature>
<organism evidence="2 3">
    <name type="scientific">Tessaracoccus antarcticus</name>
    <dbReference type="NCBI Taxonomy" id="2479848"/>
    <lineage>
        <taxon>Bacteria</taxon>
        <taxon>Bacillati</taxon>
        <taxon>Actinomycetota</taxon>
        <taxon>Actinomycetes</taxon>
        <taxon>Propionibacteriales</taxon>
        <taxon>Propionibacteriaceae</taxon>
        <taxon>Tessaracoccus</taxon>
    </lineage>
</organism>
<dbReference type="InterPro" id="IPR052897">
    <property type="entry name" value="Sec-Metab_Biosynth_Hydrolase"/>
</dbReference>
<name>A0A3M0GAJ4_9ACTN</name>
<keyword evidence="3" id="KW-1185">Reference proteome</keyword>
<reference evidence="2 3" key="1">
    <citation type="submission" date="2018-10" db="EMBL/GenBank/DDBJ databases">
        <title>Tessaracoccus antarcticuss sp. nov., isolated from sediment.</title>
        <authorList>
            <person name="Zhou L.Y."/>
            <person name="Du Z.J."/>
        </authorList>
    </citation>
    <scope>NUCLEOTIDE SEQUENCE [LARGE SCALE GENOMIC DNA]</scope>
    <source>
        <strain evidence="2 3">JDX10</strain>
    </source>
</reference>
<dbReference type="GO" id="GO:0016787">
    <property type="term" value="F:hydrolase activity"/>
    <property type="evidence" value="ECO:0007669"/>
    <property type="project" value="UniProtKB-KW"/>
</dbReference>